<proteinExistence type="predicted"/>
<evidence type="ECO:0000313" key="2">
    <source>
        <dbReference type="Proteomes" id="UP001500908"/>
    </source>
</evidence>
<name>A0ABP7GA77_9ACTN</name>
<dbReference type="InterPro" id="IPR050625">
    <property type="entry name" value="ParA/MinD_ATPase"/>
</dbReference>
<dbReference type="PANTHER" id="PTHR43384">
    <property type="entry name" value="SEPTUM SITE-DETERMINING PROTEIN MIND HOMOLOG, CHLOROPLASTIC-RELATED"/>
    <property type="match status" value="1"/>
</dbReference>
<protein>
    <recommendedName>
        <fullName evidence="3">MinD-like ATPase involved in chromosome partitioning or flagellar assembly</fullName>
    </recommendedName>
</protein>
<dbReference type="PANTHER" id="PTHR43384:SF14">
    <property type="entry name" value="ESX-1 SECRETION-ASSOCIATED PROTEIN ESPI"/>
    <property type="match status" value="1"/>
</dbReference>
<accession>A0ABP7GA77</accession>
<reference evidence="2" key="1">
    <citation type="journal article" date="2019" name="Int. J. Syst. Evol. Microbiol.">
        <title>The Global Catalogue of Microorganisms (GCM) 10K type strain sequencing project: providing services to taxonomists for standard genome sequencing and annotation.</title>
        <authorList>
            <consortium name="The Broad Institute Genomics Platform"/>
            <consortium name="The Broad Institute Genome Sequencing Center for Infectious Disease"/>
            <person name="Wu L."/>
            <person name="Ma J."/>
        </authorList>
    </citation>
    <scope>NUCLEOTIDE SEQUENCE [LARGE SCALE GENOMIC DNA]</scope>
    <source>
        <strain evidence="2">JCM 17137</strain>
    </source>
</reference>
<dbReference type="SUPFAM" id="SSF52540">
    <property type="entry name" value="P-loop containing nucleoside triphosphate hydrolases"/>
    <property type="match status" value="1"/>
</dbReference>
<evidence type="ECO:0008006" key="3">
    <source>
        <dbReference type="Google" id="ProtNLM"/>
    </source>
</evidence>
<organism evidence="1 2">
    <name type="scientific">Salinactinospora qingdaonensis</name>
    <dbReference type="NCBI Taxonomy" id="702744"/>
    <lineage>
        <taxon>Bacteria</taxon>
        <taxon>Bacillati</taxon>
        <taxon>Actinomycetota</taxon>
        <taxon>Actinomycetes</taxon>
        <taxon>Streptosporangiales</taxon>
        <taxon>Nocardiopsidaceae</taxon>
        <taxon>Salinactinospora</taxon>
    </lineage>
</organism>
<keyword evidence="2" id="KW-1185">Reference proteome</keyword>
<dbReference type="InterPro" id="IPR027417">
    <property type="entry name" value="P-loop_NTPase"/>
</dbReference>
<dbReference type="Gene3D" id="3.40.50.300">
    <property type="entry name" value="P-loop containing nucleotide triphosphate hydrolases"/>
    <property type="match status" value="1"/>
</dbReference>
<dbReference type="Proteomes" id="UP001500908">
    <property type="component" value="Unassembled WGS sequence"/>
</dbReference>
<dbReference type="EMBL" id="BAABDD010000029">
    <property type="protein sequence ID" value="GAA3759879.1"/>
    <property type="molecule type" value="Genomic_DNA"/>
</dbReference>
<comment type="caution">
    <text evidence="1">The sequence shown here is derived from an EMBL/GenBank/DDBJ whole genome shotgun (WGS) entry which is preliminary data.</text>
</comment>
<evidence type="ECO:0000313" key="1">
    <source>
        <dbReference type="EMBL" id="GAA3759879.1"/>
    </source>
</evidence>
<sequence>MRAMQVHTGRRGGEVTVSDTRGDTLLHRVGRSVLRAFRPADEVLAAVAAGQALQRPITTGRRIVVTGPRDEVGRSTLAALLAMTFAHYRRDRVLAVDAAAGTGTLASRLGVRPRVSLGDLVDTAIGAGGFDDVEPHLAGVRERLWVLPSERANSRGGRLGDHTYSGTVLPLTRFFGLTLVNCGSDMFDGINRAAMLSAHAYVMVESATREGAASMSQVIDRMVAVGNRASVERTLVVFVAGAARADAGFDFAATAERIRNNGAEVTRVGYDRHLAETTAIDPRRLAESTHTAVTRAAGEALRLSM</sequence>
<gene>
    <name evidence="1" type="ORF">GCM10022402_42280</name>
</gene>